<evidence type="ECO:0000256" key="2">
    <source>
        <dbReference type="ARBA" id="ARBA00004240"/>
    </source>
</evidence>
<dbReference type="GO" id="GO:0005783">
    <property type="term" value="C:endoplasmic reticulum"/>
    <property type="evidence" value="ECO:0007669"/>
    <property type="project" value="UniProtKB-SubCell"/>
</dbReference>
<dbReference type="PANTHER" id="PTHR10903">
    <property type="entry name" value="GTPASE, IMAP FAMILY MEMBER-RELATED"/>
    <property type="match status" value="1"/>
</dbReference>
<keyword evidence="16" id="KW-0472">Membrane</keyword>
<evidence type="ECO:0000313" key="18">
    <source>
        <dbReference type="EMBL" id="AAI42879.1"/>
    </source>
</evidence>
<evidence type="ECO:0000256" key="13">
    <source>
        <dbReference type="ARBA" id="ARBA00056809"/>
    </source>
</evidence>
<dbReference type="AGR" id="ZFIN:ZDB-GENE-070615-30"/>
<dbReference type="InterPro" id="IPR027417">
    <property type="entry name" value="P-loop_NTPase"/>
</dbReference>
<evidence type="ECO:0000256" key="9">
    <source>
        <dbReference type="ARBA" id="ARBA00022824"/>
    </source>
</evidence>
<gene>
    <name evidence="18 19" type="ORF">zgc:165583</name>
</gene>
<dbReference type="SUPFAM" id="SSF52540">
    <property type="entry name" value="P-loop containing nucleoside triphosphate hydrolases"/>
    <property type="match status" value="1"/>
</dbReference>
<dbReference type="GO" id="GO:0003924">
    <property type="term" value="F:GTPase activity"/>
    <property type="evidence" value="ECO:0000318"/>
    <property type="project" value="GO_Central"/>
</dbReference>
<dbReference type="AlphaFoldDB" id="A5PLE9"/>
<sequence>MQTFDSLHLQLIGKTGSGVSASANTILGENRFKSERSLTSITDRCQKHTAKVWNRTVTVTDSVNFFNSNDIDLRVELERELRTRAEGIHAILLVLRLHTFTAQDAKLLSLYKQMFGESAMKHTIVLFTHGDELQHTSLSQLIRENSELSKLIEECGGRFHLLNNKDMNNKDQVTKLLVKIERMLSENENRCYTLQMFMQAQAIRIQHLCAVSVVIVLALGYVNMRNEDYWGFNSFLHGCFGGVLSALVGYASGHICANMWKNEIRKCGKCTKRHLRNVELLSVAWGCGAGGISVFLTGPVCLFTALLRGTQGSLMAYITMMKHCRLI</sequence>
<dbReference type="PROSITE" id="PS51720">
    <property type="entry name" value="G_AIG1"/>
    <property type="match status" value="1"/>
</dbReference>
<keyword evidence="16" id="KW-0812">Transmembrane</keyword>
<dbReference type="PANTHER" id="PTHR10903:SF188">
    <property type="entry name" value="GTPASE IMAP FAMILY MEMBER 2-LIKE-RELATED"/>
    <property type="match status" value="1"/>
</dbReference>
<dbReference type="GO" id="GO:0005739">
    <property type="term" value="C:mitochondrion"/>
    <property type="evidence" value="ECO:0007669"/>
    <property type="project" value="UniProtKB-SubCell"/>
</dbReference>
<evidence type="ECO:0000256" key="3">
    <source>
        <dbReference type="ARBA" id="ARBA00004514"/>
    </source>
</evidence>
<dbReference type="GO" id="GO:0005794">
    <property type="term" value="C:Golgi apparatus"/>
    <property type="evidence" value="ECO:0007669"/>
    <property type="project" value="UniProtKB-SubCell"/>
</dbReference>
<evidence type="ECO:0000256" key="15">
    <source>
        <dbReference type="ARBA" id="ARBA00077278"/>
    </source>
</evidence>
<comment type="similarity">
    <text evidence="5">Belongs to the TRAFAC class TrmE-Era-EngA-EngB-Septin-like GTPase superfamily. AIG1/Toc34/Toc159-like paraseptin GTPase family. IAN subfamily.</text>
</comment>
<dbReference type="EMBL" id="BC142878">
    <property type="protein sequence ID" value="AAI42879.1"/>
    <property type="molecule type" value="mRNA"/>
</dbReference>
<dbReference type="FunCoup" id="A5PLE9">
    <property type="interactions" value="1"/>
</dbReference>
<protein>
    <recommendedName>
        <fullName evidence="14">GTPase IMAP family member 8</fullName>
    </recommendedName>
    <alternativeName>
        <fullName evidence="15">Immune-associated nucleotide-binding protein 9</fullName>
    </alternativeName>
</protein>
<dbReference type="GeneID" id="100073338"/>
<accession>A5PLE9</accession>
<dbReference type="InterPro" id="IPR045058">
    <property type="entry name" value="GIMA/IAN/Toc"/>
</dbReference>
<comment type="subcellular location">
    <subcellularLocation>
        <location evidence="3">Cytoplasm</location>
        <location evidence="3">Cytosol</location>
    </subcellularLocation>
    <subcellularLocation>
        <location evidence="2">Endoplasmic reticulum</location>
    </subcellularLocation>
    <subcellularLocation>
        <location evidence="4">Golgi apparatus</location>
    </subcellularLocation>
    <subcellularLocation>
        <location evidence="1">Mitochondrion</location>
    </subcellularLocation>
</comment>
<name>A5PLE9_DANRE</name>
<dbReference type="OrthoDB" id="8954335at2759"/>
<proteinExistence type="evidence at transcript level"/>
<evidence type="ECO:0000259" key="17">
    <source>
        <dbReference type="PROSITE" id="PS51720"/>
    </source>
</evidence>
<dbReference type="GO" id="GO:0005829">
    <property type="term" value="C:cytosol"/>
    <property type="evidence" value="ECO:0007669"/>
    <property type="project" value="UniProtKB-SubCell"/>
</dbReference>
<dbReference type="InterPro" id="IPR006703">
    <property type="entry name" value="G_AIG1"/>
</dbReference>
<evidence type="ECO:0000256" key="1">
    <source>
        <dbReference type="ARBA" id="ARBA00004173"/>
    </source>
</evidence>
<dbReference type="ZFIN" id="ZDB-GENE-070615-30">
    <property type="gene designation" value="zgc:165583"/>
</dbReference>
<keyword evidence="10" id="KW-0333">Golgi apparatus</keyword>
<dbReference type="FunFam" id="3.40.50.300:FF:000536">
    <property type="entry name" value="GTPase IMAP family member 8"/>
    <property type="match status" value="1"/>
</dbReference>
<evidence type="ECO:0000256" key="5">
    <source>
        <dbReference type="ARBA" id="ARBA00008535"/>
    </source>
</evidence>
<evidence type="ECO:0000256" key="14">
    <source>
        <dbReference type="ARBA" id="ARBA00073539"/>
    </source>
</evidence>
<evidence type="ECO:0000256" key="10">
    <source>
        <dbReference type="ARBA" id="ARBA00023034"/>
    </source>
</evidence>
<feature type="domain" description="AIG1-type G" evidence="17">
    <location>
        <begin position="4"/>
        <end position="201"/>
    </location>
</feature>
<reference evidence="18" key="1">
    <citation type="submission" date="2007-06" db="EMBL/GenBank/DDBJ databases">
        <authorList>
            <consortium name="NIH - Zebrafish Gene Collection (ZGC) project"/>
        </authorList>
    </citation>
    <scope>NUCLEOTIDE SEQUENCE [LARGE SCALE MRNA]</scope>
    <source>
        <tissue evidence="18">Skin</tissue>
    </source>
</reference>
<keyword evidence="11" id="KW-0496">Mitochondrion</keyword>
<comment type="function">
    <text evidence="13">Exerts an anti-apoptotic effect in the immune system and is involved in responses to infections.</text>
</comment>
<evidence type="ECO:0000256" key="16">
    <source>
        <dbReference type="SAM" id="Phobius"/>
    </source>
</evidence>
<organism evidence="18">
    <name type="scientific">Danio rerio</name>
    <name type="common">Zebrafish</name>
    <name type="synonym">Brachydanio rerio</name>
    <dbReference type="NCBI Taxonomy" id="7955"/>
    <lineage>
        <taxon>Eukaryota</taxon>
        <taxon>Metazoa</taxon>
        <taxon>Chordata</taxon>
        <taxon>Craniata</taxon>
        <taxon>Vertebrata</taxon>
        <taxon>Euteleostomi</taxon>
        <taxon>Actinopterygii</taxon>
        <taxon>Neopterygii</taxon>
        <taxon>Teleostei</taxon>
        <taxon>Ostariophysi</taxon>
        <taxon>Cypriniformes</taxon>
        <taxon>Danionidae</taxon>
        <taxon>Danioninae</taxon>
        <taxon>Danio</taxon>
    </lineage>
</organism>
<keyword evidence="7" id="KW-0677">Repeat</keyword>
<dbReference type="Pfam" id="PF04548">
    <property type="entry name" value="AIG1"/>
    <property type="match status" value="1"/>
</dbReference>
<keyword evidence="12" id="KW-0342">GTP-binding</keyword>
<keyword evidence="9" id="KW-0256">Endoplasmic reticulum</keyword>
<dbReference type="RefSeq" id="NP_001092244.2">
    <property type="nucleotide sequence ID" value="NM_001098774.2"/>
</dbReference>
<evidence type="ECO:0000256" key="6">
    <source>
        <dbReference type="ARBA" id="ARBA00022490"/>
    </source>
</evidence>
<keyword evidence="16" id="KW-1133">Transmembrane helix</keyword>
<dbReference type="GO" id="GO:0005525">
    <property type="term" value="F:GTP binding"/>
    <property type="evidence" value="ECO:0007669"/>
    <property type="project" value="UniProtKB-KW"/>
</dbReference>
<feature type="transmembrane region" description="Helical" evidence="16">
    <location>
        <begin position="205"/>
        <end position="223"/>
    </location>
</feature>
<evidence type="ECO:0000256" key="8">
    <source>
        <dbReference type="ARBA" id="ARBA00022741"/>
    </source>
</evidence>
<evidence type="ECO:0000256" key="12">
    <source>
        <dbReference type="ARBA" id="ARBA00023134"/>
    </source>
</evidence>
<evidence type="ECO:0000313" key="19">
    <source>
        <dbReference type="ZFIN" id="ZDB-GENE-070615-30"/>
    </source>
</evidence>
<feature type="transmembrane region" description="Helical" evidence="16">
    <location>
        <begin position="235"/>
        <end position="260"/>
    </location>
</feature>
<feature type="transmembrane region" description="Helical" evidence="16">
    <location>
        <begin position="280"/>
        <end position="307"/>
    </location>
</feature>
<keyword evidence="6" id="KW-0963">Cytoplasm</keyword>
<dbReference type="Gene3D" id="3.40.50.300">
    <property type="entry name" value="P-loop containing nucleotide triphosphate hydrolases"/>
    <property type="match status" value="1"/>
</dbReference>
<keyword evidence="8" id="KW-0547">Nucleotide-binding</keyword>
<evidence type="ECO:0000256" key="7">
    <source>
        <dbReference type="ARBA" id="ARBA00022737"/>
    </source>
</evidence>
<evidence type="ECO:0000256" key="11">
    <source>
        <dbReference type="ARBA" id="ARBA00023128"/>
    </source>
</evidence>
<dbReference type="PhylomeDB" id="A5PLE9"/>
<evidence type="ECO:0000256" key="4">
    <source>
        <dbReference type="ARBA" id="ARBA00004555"/>
    </source>
</evidence>